<name>A0ABD4Z893_9CREN</name>
<dbReference type="PANTHER" id="PTHR42720:SF1">
    <property type="entry name" value="GLYCEROL 3-PHOSPHATE OXIDASE"/>
    <property type="match status" value="1"/>
</dbReference>
<protein>
    <submittedName>
        <fullName evidence="2">NAD(P)/FAD-dependent oxidoreductase</fullName>
    </submittedName>
</protein>
<dbReference type="InterPro" id="IPR036188">
    <property type="entry name" value="FAD/NAD-bd_sf"/>
</dbReference>
<dbReference type="SUPFAM" id="SSF51905">
    <property type="entry name" value="FAD/NAD(P)-binding domain"/>
    <property type="match status" value="1"/>
</dbReference>
<dbReference type="SUPFAM" id="SSF54373">
    <property type="entry name" value="FAD-linked reductases, C-terminal domain"/>
    <property type="match status" value="1"/>
</dbReference>
<dbReference type="RefSeq" id="WP_285274446.1">
    <property type="nucleotide sequence ID" value="NZ_JASNVW010000009.1"/>
</dbReference>
<dbReference type="Gene3D" id="1.10.10.1100">
    <property type="entry name" value="BFD-like [2Fe-2S]-binding domain"/>
    <property type="match status" value="1"/>
</dbReference>
<dbReference type="Gene3D" id="3.50.50.60">
    <property type="entry name" value="FAD/NAD(P)-binding domain"/>
    <property type="match status" value="1"/>
</dbReference>
<dbReference type="CDD" id="cd19946">
    <property type="entry name" value="GlpA-like_Fer2_BFD-like"/>
    <property type="match status" value="1"/>
</dbReference>
<organism evidence="2 3">
    <name type="scientific">Ignisphaera cupida</name>
    <dbReference type="NCBI Taxonomy" id="3050454"/>
    <lineage>
        <taxon>Archaea</taxon>
        <taxon>Thermoproteota</taxon>
        <taxon>Thermoprotei</taxon>
        <taxon>Desulfurococcales</taxon>
        <taxon>Desulfurococcaceae</taxon>
        <taxon>Ignisphaera</taxon>
    </lineage>
</organism>
<dbReference type="Gene3D" id="3.30.9.10">
    <property type="entry name" value="D-Amino Acid Oxidase, subunit A, domain 2"/>
    <property type="match status" value="1"/>
</dbReference>
<dbReference type="Pfam" id="PF01266">
    <property type="entry name" value="DAO"/>
    <property type="match status" value="1"/>
</dbReference>
<gene>
    <name evidence="2" type="ORF">QPL79_08790</name>
</gene>
<reference evidence="2 3" key="1">
    <citation type="submission" date="2023-05" db="EMBL/GenBank/DDBJ databases">
        <title>A new hyperthermophilic archaea 'Ignisphaera cupida' sp. nov. and description of the family 'Ignisphaeraceae' fam. nov.</title>
        <authorList>
            <person name="Podosokorskaya O.A."/>
            <person name="Elcheninov A.G."/>
            <person name="Klukina A."/>
            <person name="Merkel A.Y."/>
        </authorList>
    </citation>
    <scope>NUCLEOTIDE SEQUENCE [LARGE SCALE GENOMIC DNA]</scope>
    <source>
        <strain evidence="2 3">4213-co</strain>
    </source>
</reference>
<proteinExistence type="predicted"/>
<evidence type="ECO:0000259" key="1">
    <source>
        <dbReference type="Pfam" id="PF01266"/>
    </source>
</evidence>
<keyword evidence="3" id="KW-1185">Reference proteome</keyword>
<dbReference type="EMBL" id="JASNVW010000009">
    <property type="protein sequence ID" value="MDK6029459.1"/>
    <property type="molecule type" value="Genomic_DNA"/>
</dbReference>
<evidence type="ECO:0000313" key="3">
    <source>
        <dbReference type="Proteomes" id="UP001529235"/>
    </source>
</evidence>
<sequence length="505" mass="56060">MKKFRVVIIGAGIVGASIARILSMYENFDVVIVEKEPDVGWGVSKANTSIIHPGHEEDPNKYPLRAKLCVKGNQMWRTWAEELEIPVKWPGELMVFTNEDEEKQAREYIKLAQLNGVPGVRVVYGEELRFLEPSIGDDAKGAVYAPTAGVISPFEAVIAIVENAVENGAKLLTEAEVTGIRVYNSTVKGVETTQGFVEADIVINAAGLYADKISHLAGVELDFYIRPRKGEYILFDENIEPKPLKILHTVPTHITKGVYAITTVHGNVLIGPTAEDLPLEARDDASTSVKGLDYVYREATKLLKKLPPKSKIIRTFAGLRPEPPNGQWLIKAYSNPWGFVNVAGIRSPGLTAAPAIAEYVVELVANTYDVKLIRKGSWNPYRHDITRLSGKSLSEIDDLIRKNPDYGEIVCYCKMVSKAEVLEAIDRMMKIGIKTITLDGLKFRIYTGFGKCQGSFCRWRVAKVVSDKLSIPYYDVVVKKSSYGIGEIKILWSKKVGEENEVSKV</sequence>
<accession>A0ABD4Z893</accession>
<comment type="caution">
    <text evidence="2">The sequence shown here is derived from an EMBL/GenBank/DDBJ whole genome shotgun (WGS) entry which is preliminary data.</text>
</comment>
<evidence type="ECO:0000313" key="2">
    <source>
        <dbReference type="EMBL" id="MDK6029459.1"/>
    </source>
</evidence>
<feature type="domain" description="FAD dependent oxidoreductase" evidence="1">
    <location>
        <begin position="5"/>
        <end position="363"/>
    </location>
</feature>
<dbReference type="Proteomes" id="UP001529235">
    <property type="component" value="Unassembled WGS sequence"/>
</dbReference>
<dbReference type="InterPro" id="IPR006076">
    <property type="entry name" value="FAD-dep_OxRdtase"/>
</dbReference>
<dbReference type="AlphaFoldDB" id="A0ABD4Z893"/>
<dbReference type="PANTHER" id="PTHR42720">
    <property type="entry name" value="GLYCEROL-3-PHOSPHATE DEHYDROGENASE"/>
    <property type="match status" value="1"/>
</dbReference>
<dbReference type="InterPro" id="IPR041854">
    <property type="entry name" value="BFD-like_2Fe2S-bd_dom_sf"/>
</dbReference>
<dbReference type="InterPro" id="IPR052745">
    <property type="entry name" value="G3P_Oxidase/Oxidoreductase"/>
</dbReference>